<dbReference type="Gene3D" id="3.20.20.370">
    <property type="entry name" value="Glycoside hydrolase/deacetylase"/>
    <property type="match status" value="1"/>
</dbReference>
<feature type="non-terminal residue" evidence="8">
    <location>
        <position position="167"/>
    </location>
</feature>
<evidence type="ECO:0000313" key="9">
    <source>
        <dbReference type="Proteomes" id="UP000807716"/>
    </source>
</evidence>
<protein>
    <recommendedName>
        <fullName evidence="7">NodB homology domain-containing protein</fullName>
    </recommendedName>
</protein>
<keyword evidence="3" id="KW-0732">Signal</keyword>
<accession>A0A9P6PZ06</accession>
<dbReference type="Proteomes" id="UP000807716">
    <property type="component" value="Unassembled WGS sequence"/>
</dbReference>
<dbReference type="Pfam" id="PF01522">
    <property type="entry name" value="Polysacc_deac_1"/>
    <property type="match status" value="1"/>
</dbReference>
<dbReference type="InterPro" id="IPR011330">
    <property type="entry name" value="Glyco_hydro/deAcase_b/a-brl"/>
</dbReference>
<name>A0A9P6PZ06_9FUNG</name>
<organism evidence="8 9">
    <name type="scientific">Actinomortierella ambigua</name>
    <dbReference type="NCBI Taxonomy" id="1343610"/>
    <lineage>
        <taxon>Eukaryota</taxon>
        <taxon>Fungi</taxon>
        <taxon>Fungi incertae sedis</taxon>
        <taxon>Mucoromycota</taxon>
        <taxon>Mortierellomycotina</taxon>
        <taxon>Mortierellomycetes</taxon>
        <taxon>Mortierellales</taxon>
        <taxon>Mortierellaceae</taxon>
        <taxon>Actinomortierella</taxon>
    </lineage>
</organism>
<keyword evidence="6" id="KW-0472">Membrane</keyword>
<feature type="domain" description="NodB homology" evidence="7">
    <location>
        <begin position="110"/>
        <end position="167"/>
    </location>
</feature>
<proteinExistence type="predicted"/>
<comment type="caution">
    <text evidence="8">The sequence shown here is derived from an EMBL/GenBank/DDBJ whole genome shotgun (WGS) entry which is preliminary data.</text>
</comment>
<gene>
    <name evidence="8" type="ORF">DFQ27_006440</name>
</gene>
<evidence type="ECO:0000256" key="5">
    <source>
        <dbReference type="ARBA" id="ARBA00023277"/>
    </source>
</evidence>
<dbReference type="AlphaFoldDB" id="A0A9P6PZ06"/>
<keyword evidence="5" id="KW-0119">Carbohydrate metabolism</keyword>
<dbReference type="SUPFAM" id="SSF88713">
    <property type="entry name" value="Glycoside hydrolase/deacetylase"/>
    <property type="match status" value="1"/>
</dbReference>
<evidence type="ECO:0000256" key="2">
    <source>
        <dbReference type="ARBA" id="ARBA00022723"/>
    </source>
</evidence>
<evidence type="ECO:0000256" key="3">
    <source>
        <dbReference type="ARBA" id="ARBA00022729"/>
    </source>
</evidence>
<dbReference type="GO" id="GO:0046872">
    <property type="term" value="F:metal ion binding"/>
    <property type="evidence" value="ECO:0007669"/>
    <property type="project" value="UniProtKB-KW"/>
</dbReference>
<evidence type="ECO:0000256" key="4">
    <source>
        <dbReference type="ARBA" id="ARBA00022801"/>
    </source>
</evidence>
<keyword evidence="2" id="KW-0479">Metal-binding</keyword>
<evidence type="ECO:0000256" key="6">
    <source>
        <dbReference type="SAM" id="Phobius"/>
    </source>
</evidence>
<dbReference type="GO" id="GO:0016810">
    <property type="term" value="F:hydrolase activity, acting on carbon-nitrogen (but not peptide) bonds"/>
    <property type="evidence" value="ECO:0007669"/>
    <property type="project" value="InterPro"/>
</dbReference>
<dbReference type="PANTHER" id="PTHR46471:SF2">
    <property type="entry name" value="CHITIN DEACETYLASE-RELATED"/>
    <property type="match status" value="1"/>
</dbReference>
<dbReference type="PANTHER" id="PTHR46471">
    <property type="entry name" value="CHITIN DEACETYLASE"/>
    <property type="match status" value="1"/>
</dbReference>
<evidence type="ECO:0000256" key="1">
    <source>
        <dbReference type="ARBA" id="ARBA00001941"/>
    </source>
</evidence>
<evidence type="ECO:0000313" key="8">
    <source>
        <dbReference type="EMBL" id="KAG0255100.1"/>
    </source>
</evidence>
<sequence length="167" mass="17874">MTEKSNNQPMQLKNKILIAIVVLVVAAGVAIGIVFGLKSQNATNGQNIKSGFNAELSEPVGHSGNNGMPPKLTNGTMINGVLFPFYVLDGPTPEPVTIPGTVYTNCKVPGTFSVSFDDGPSKHTPALLDLLEKENITVTFFVNGNNGGCIYQRKEILQRAYKSGHQI</sequence>
<dbReference type="PROSITE" id="PS51677">
    <property type="entry name" value="NODB"/>
    <property type="match status" value="1"/>
</dbReference>
<dbReference type="InterPro" id="IPR002509">
    <property type="entry name" value="NODB_dom"/>
</dbReference>
<dbReference type="OrthoDB" id="407355at2759"/>
<reference evidence="8" key="1">
    <citation type="journal article" date="2020" name="Fungal Divers.">
        <title>Resolving the Mortierellaceae phylogeny through synthesis of multi-gene phylogenetics and phylogenomics.</title>
        <authorList>
            <person name="Vandepol N."/>
            <person name="Liber J."/>
            <person name="Desiro A."/>
            <person name="Na H."/>
            <person name="Kennedy M."/>
            <person name="Barry K."/>
            <person name="Grigoriev I.V."/>
            <person name="Miller A.N."/>
            <person name="O'Donnell K."/>
            <person name="Stajich J.E."/>
            <person name="Bonito G."/>
        </authorList>
    </citation>
    <scope>NUCLEOTIDE SEQUENCE</scope>
    <source>
        <strain evidence="8">BC1065</strain>
    </source>
</reference>
<keyword evidence="6" id="KW-1133">Transmembrane helix</keyword>
<keyword evidence="4" id="KW-0378">Hydrolase</keyword>
<dbReference type="EMBL" id="JAAAJB010000479">
    <property type="protein sequence ID" value="KAG0255100.1"/>
    <property type="molecule type" value="Genomic_DNA"/>
</dbReference>
<feature type="transmembrane region" description="Helical" evidence="6">
    <location>
        <begin position="16"/>
        <end position="37"/>
    </location>
</feature>
<dbReference type="GO" id="GO:0005975">
    <property type="term" value="P:carbohydrate metabolic process"/>
    <property type="evidence" value="ECO:0007669"/>
    <property type="project" value="InterPro"/>
</dbReference>
<keyword evidence="9" id="KW-1185">Reference proteome</keyword>
<keyword evidence="6" id="KW-0812">Transmembrane</keyword>
<comment type="cofactor">
    <cofactor evidence="1">
        <name>Co(2+)</name>
        <dbReference type="ChEBI" id="CHEBI:48828"/>
    </cofactor>
</comment>
<evidence type="ECO:0000259" key="7">
    <source>
        <dbReference type="PROSITE" id="PS51677"/>
    </source>
</evidence>